<proteinExistence type="predicted"/>
<organism evidence="2 3">
    <name type="scientific">Bdellovibrio bacteriovorus</name>
    <dbReference type="NCBI Taxonomy" id="959"/>
    <lineage>
        <taxon>Bacteria</taxon>
        <taxon>Pseudomonadati</taxon>
        <taxon>Bdellovibrionota</taxon>
        <taxon>Bdellovibrionia</taxon>
        <taxon>Bdellovibrionales</taxon>
        <taxon>Pseudobdellovibrionaceae</taxon>
        <taxon>Bdellovibrio</taxon>
    </lineage>
</organism>
<evidence type="ECO:0000259" key="1">
    <source>
        <dbReference type="Pfam" id="PF18810"/>
    </source>
</evidence>
<dbReference type="EMBL" id="CP020946">
    <property type="protein sequence ID" value="ASD64316.1"/>
    <property type="molecule type" value="Genomic_DNA"/>
</dbReference>
<dbReference type="OrthoDB" id="5289999at2"/>
<protein>
    <submittedName>
        <fullName evidence="2">Peptidase</fullName>
    </submittedName>
</protein>
<dbReference type="RefSeq" id="WP_088565793.1">
    <property type="nucleotide sequence ID" value="NZ_CP020946.1"/>
</dbReference>
<dbReference type="AlphaFoldDB" id="A0A1Z3NA32"/>
<sequence>MKEAKTRTRAKKKPSTSSEKELILVDEAAGLIFENEKDLFGYFQSAIDKLEEEYIALRSAEDFTDEEQIEREHYLESTLDEPDEVWMDDKTFEEFAIYHFIKSFEEGNEAFKYVAVAYVSSEDEYPSFVFIHFPSKDSRVWQNYQRGEMVYDKTFEEVSAGSVEGDAMGEGDPLAMGLYQAMLKVRGEKDIPQEKFKDYADLREETIESADEIWRKNDLDGNILVSFIREFPDHETTKDLIYIAVTQEDEDSNVHSLLFSFPTTDKTLADRYRQGENLQAEEVSQESAH</sequence>
<gene>
    <name evidence="2" type="ORF">B9G79_12430</name>
</gene>
<evidence type="ECO:0000313" key="2">
    <source>
        <dbReference type="EMBL" id="ASD64316.1"/>
    </source>
</evidence>
<dbReference type="InterPro" id="IPR041110">
    <property type="entry name" value="PBECR2"/>
</dbReference>
<evidence type="ECO:0000313" key="3">
    <source>
        <dbReference type="Proteomes" id="UP000197003"/>
    </source>
</evidence>
<reference evidence="2 3" key="1">
    <citation type="submission" date="2017-04" db="EMBL/GenBank/DDBJ databases">
        <title>Whole genome sequence of Bdellovibrio bacteriovorus strain SSB218315.</title>
        <authorList>
            <person name="Oyedara O."/>
            <person name="Rodriguez-Perez M.A."/>
        </authorList>
    </citation>
    <scope>NUCLEOTIDE SEQUENCE [LARGE SCALE GENOMIC DNA]</scope>
    <source>
        <strain evidence="2 3">SSB218315</strain>
    </source>
</reference>
<dbReference type="Pfam" id="PF18810">
    <property type="entry name" value="PBECR2"/>
    <property type="match status" value="1"/>
</dbReference>
<name>A0A1Z3NA32_BDEBC</name>
<dbReference type="Proteomes" id="UP000197003">
    <property type="component" value="Chromosome"/>
</dbReference>
<feature type="domain" description="Phage-Barnase-EndoU-ColicinE5/D-RelE like nuclease 2" evidence="1">
    <location>
        <begin position="40"/>
        <end position="151"/>
    </location>
</feature>
<accession>A0A1Z3NA32</accession>